<protein>
    <submittedName>
        <fullName evidence="2">Alpha/beta hydrolase</fullName>
    </submittedName>
</protein>
<gene>
    <name evidence="2" type="ORF">VD17_29625</name>
</gene>
<dbReference type="InterPro" id="IPR000073">
    <property type="entry name" value="AB_hydrolase_1"/>
</dbReference>
<organism evidence="2 3">
    <name type="scientific">Pseudomonas fluorescens</name>
    <dbReference type="NCBI Taxonomy" id="294"/>
    <lineage>
        <taxon>Bacteria</taxon>
        <taxon>Pseudomonadati</taxon>
        <taxon>Pseudomonadota</taxon>
        <taxon>Gammaproteobacteria</taxon>
        <taxon>Pseudomonadales</taxon>
        <taxon>Pseudomonadaceae</taxon>
        <taxon>Pseudomonas</taxon>
    </lineage>
</organism>
<dbReference type="EMBL" id="LACH01000084">
    <property type="protein sequence ID" value="KJZ60379.1"/>
    <property type="molecule type" value="Genomic_DNA"/>
</dbReference>
<sequence>MNRSTPTLVLLPGMDGTGELFATFASIMAHEFDTLIITYPSNIPLSYTALESLVQESLPTDRPFVLLGESFSGPIAISLSARQLPRQVGLVLCSTFARNPRPIFSHLSFLLGALPFSLAPVGWISKVLLGRFSTSALRAALRQAITQVNPSVMRSRLRSVLAVDVSAKLAQVSVPTIYLRATHDSVVPGTASALVSSINRDTRIIEIESPHCLLQVAPEEAAGHIREFLKTLEGI</sequence>
<reference evidence="2 3" key="1">
    <citation type="submission" date="2015-03" db="EMBL/GenBank/DDBJ databases">
        <title>Comparative genomics of Pseudomonas insights into diversity of traits involved in vanlence and defense.</title>
        <authorList>
            <person name="Qin Y."/>
        </authorList>
    </citation>
    <scope>NUCLEOTIDE SEQUENCE [LARGE SCALE GENOMIC DNA]</scope>
    <source>
        <strain evidence="2 3">H24</strain>
    </source>
</reference>
<dbReference type="GO" id="GO:0016787">
    <property type="term" value="F:hydrolase activity"/>
    <property type="evidence" value="ECO:0007669"/>
    <property type="project" value="UniProtKB-KW"/>
</dbReference>
<dbReference type="Gene3D" id="3.40.50.1820">
    <property type="entry name" value="alpha/beta hydrolase"/>
    <property type="match status" value="1"/>
</dbReference>
<evidence type="ECO:0000259" key="1">
    <source>
        <dbReference type="Pfam" id="PF12697"/>
    </source>
</evidence>
<keyword evidence="2" id="KW-0378">Hydrolase</keyword>
<dbReference type="OrthoDB" id="8561148at2"/>
<dbReference type="Proteomes" id="UP000033400">
    <property type="component" value="Unassembled WGS sequence"/>
</dbReference>
<dbReference type="AlphaFoldDB" id="A0A0F4UVB9"/>
<dbReference type="SUPFAM" id="SSF53474">
    <property type="entry name" value="alpha/beta-Hydrolases"/>
    <property type="match status" value="1"/>
</dbReference>
<dbReference type="Pfam" id="PF12697">
    <property type="entry name" value="Abhydrolase_6"/>
    <property type="match status" value="1"/>
</dbReference>
<dbReference type="PATRIC" id="fig|294.133.peg.6183"/>
<dbReference type="RefSeq" id="WP_046056943.1">
    <property type="nucleotide sequence ID" value="NZ_LACH01000084.1"/>
</dbReference>
<dbReference type="InterPro" id="IPR029058">
    <property type="entry name" value="AB_hydrolase_fold"/>
</dbReference>
<proteinExistence type="predicted"/>
<comment type="caution">
    <text evidence="2">The sequence shown here is derived from an EMBL/GenBank/DDBJ whole genome shotgun (WGS) entry which is preliminary data.</text>
</comment>
<name>A0A0F4UVB9_PSEFL</name>
<evidence type="ECO:0000313" key="3">
    <source>
        <dbReference type="Proteomes" id="UP000033400"/>
    </source>
</evidence>
<accession>A0A0F4UVB9</accession>
<feature type="domain" description="AB hydrolase-1" evidence="1">
    <location>
        <begin position="8"/>
        <end position="221"/>
    </location>
</feature>
<evidence type="ECO:0000313" key="2">
    <source>
        <dbReference type="EMBL" id="KJZ60379.1"/>
    </source>
</evidence>